<dbReference type="GO" id="GO:0050661">
    <property type="term" value="F:NADP binding"/>
    <property type="evidence" value="ECO:0007669"/>
    <property type="project" value="InterPro"/>
</dbReference>
<dbReference type="AlphaFoldDB" id="A0A212Q130"/>
<reference evidence="8" key="1">
    <citation type="submission" date="2017-06" db="EMBL/GenBank/DDBJ databases">
        <authorList>
            <person name="Varghese N."/>
            <person name="Submissions S."/>
        </authorList>
    </citation>
    <scope>NUCLEOTIDE SEQUENCE [LARGE SCALE GENOMIC DNA]</scope>
    <source>
        <strain evidence="8">JAD2</strain>
    </source>
</reference>
<keyword evidence="3" id="KW-0520">NAD</keyword>
<dbReference type="InterPro" id="IPR006398">
    <property type="entry name" value="Tartro_sem_red"/>
</dbReference>
<evidence type="ECO:0000259" key="6">
    <source>
        <dbReference type="Pfam" id="PF14833"/>
    </source>
</evidence>
<evidence type="ECO:0000256" key="1">
    <source>
        <dbReference type="ARBA" id="ARBA00009080"/>
    </source>
</evidence>
<dbReference type="PROSITE" id="PS00895">
    <property type="entry name" value="3_HYDROXYISOBUT_DH"/>
    <property type="match status" value="1"/>
</dbReference>
<organism evidence="7 8">
    <name type="scientific">Thermoflexus hugenholtzii JAD2</name>
    <dbReference type="NCBI Taxonomy" id="877466"/>
    <lineage>
        <taxon>Bacteria</taxon>
        <taxon>Bacillati</taxon>
        <taxon>Chloroflexota</taxon>
        <taxon>Thermoflexia</taxon>
        <taxon>Thermoflexales</taxon>
        <taxon>Thermoflexaceae</taxon>
        <taxon>Thermoflexus</taxon>
    </lineage>
</organism>
<dbReference type="PANTHER" id="PTHR43060:SF3">
    <property type="entry name" value="2-HYDROXY-3-OXOPROPIONATE REDUCTASE"/>
    <property type="match status" value="1"/>
</dbReference>
<dbReference type="SUPFAM" id="SSF51735">
    <property type="entry name" value="NAD(P)-binding Rossmann-fold domains"/>
    <property type="match status" value="1"/>
</dbReference>
<evidence type="ECO:0000259" key="5">
    <source>
        <dbReference type="Pfam" id="PF03446"/>
    </source>
</evidence>
<dbReference type="Pfam" id="PF03446">
    <property type="entry name" value="NAD_binding_2"/>
    <property type="match status" value="1"/>
</dbReference>
<feature type="domain" description="6-phosphogluconate dehydrogenase NADP-binding" evidence="5">
    <location>
        <begin position="3"/>
        <end position="162"/>
    </location>
</feature>
<dbReference type="SUPFAM" id="SSF48179">
    <property type="entry name" value="6-phosphogluconate dehydrogenase C-terminal domain-like"/>
    <property type="match status" value="1"/>
</dbReference>
<dbReference type="FunCoup" id="A0A212Q130">
    <property type="interactions" value="354"/>
</dbReference>
<dbReference type="GO" id="GO:0046487">
    <property type="term" value="P:glyoxylate metabolic process"/>
    <property type="evidence" value="ECO:0007669"/>
    <property type="project" value="InterPro"/>
</dbReference>
<dbReference type="InterPro" id="IPR002204">
    <property type="entry name" value="3-OH-isobutyrate_DH-rel_CS"/>
</dbReference>
<evidence type="ECO:0000256" key="4">
    <source>
        <dbReference type="PIRSR" id="PIRSR000103-1"/>
    </source>
</evidence>
<accession>A0A212Q130</accession>
<comment type="similarity">
    <text evidence="1">Belongs to the HIBADH-related family.</text>
</comment>
<evidence type="ECO:0000256" key="3">
    <source>
        <dbReference type="ARBA" id="ARBA00023027"/>
    </source>
</evidence>
<dbReference type="InterPro" id="IPR029154">
    <property type="entry name" value="HIBADH-like_NADP-bd"/>
</dbReference>
<dbReference type="GO" id="GO:0016054">
    <property type="term" value="P:organic acid catabolic process"/>
    <property type="evidence" value="ECO:0007669"/>
    <property type="project" value="UniProtKB-ARBA"/>
</dbReference>
<proteinExistence type="inferred from homology"/>
<dbReference type="InterPro" id="IPR036291">
    <property type="entry name" value="NAD(P)-bd_dom_sf"/>
</dbReference>
<dbReference type="PIRSF" id="PIRSF000103">
    <property type="entry name" value="HIBADH"/>
    <property type="match status" value="1"/>
</dbReference>
<dbReference type="RefSeq" id="WP_088570161.1">
    <property type="nucleotide sequence ID" value="NZ_FYEK01000003.1"/>
</dbReference>
<dbReference type="InterPro" id="IPR008927">
    <property type="entry name" value="6-PGluconate_DH-like_C_sf"/>
</dbReference>
<dbReference type="Gene3D" id="3.40.50.720">
    <property type="entry name" value="NAD(P)-binding Rossmann-like Domain"/>
    <property type="match status" value="1"/>
</dbReference>
<dbReference type="Gene3D" id="1.10.1040.10">
    <property type="entry name" value="N-(1-d-carboxylethyl)-l-norvaline Dehydrogenase, domain 2"/>
    <property type="match status" value="1"/>
</dbReference>
<feature type="active site" evidence="4">
    <location>
        <position position="171"/>
    </location>
</feature>
<dbReference type="InterPro" id="IPR013328">
    <property type="entry name" value="6PGD_dom2"/>
</dbReference>
<evidence type="ECO:0000256" key="2">
    <source>
        <dbReference type="ARBA" id="ARBA00023002"/>
    </source>
</evidence>
<keyword evidence="8" id="KW-1185">Reference proteome</keyword>
<sequence>MERIGFIGLGVMGKPMARNLLKAGYPLVVYNRSRPPMEELAAEGAEPAGSPREVAQRSDVVITMLPDTPEVEQVLDGPDGVFEGGRPGLIVIDMSTIDPMAARRLAARAAERGIVMLDAPVSGGEIGAIQGTLSIMVGGDAAAFERCLPILQAMGRNIIYMGESGAGQVTKAANQVVVALTIAAISEALVLAAKAGVDPAKVRQALLGGFAGSRILEVHGQRILERNFRPGFRIRLHHKDLRIALGLGRAVGASLPLTALVHEWLGALVTRGHGDLDHAALVTLVEEWAQTQVRPHPEAPPPERSARP</sequence>
<protein>
    <submittedName>
        <fullName evidence="7">Tartronate semialdehyde reductase</fullName>
    </submittedName>
</protein>
<dbReference type="Pfam" id="PF14833">
    <property type="entry name" value="NAD_binding_11"/>
    <property type="match status" value="1"/>
</dbReference>
<dbReference type="InterPro" id="IPR006115">
    <property type="entry name" value="6PGDH_NADP-bd"/>
</dbReference>
<evidence type="ECO:0000313" key="8">
    <source>
        <dbReference type="Proteomes" id="UP000197025"/>
    </source>
</evidence>
<dbReference type="InterPro" id="IPR015815">
    <property type="entry name" value="HIBADH-related"/>
</dbReference>
<keyword evidence="2" id="KW-0560">Oxidoreductase</keyword>
<dbReference type="PANTHER" id="PTHR43060">
    <property type="entry name" value="3-HYDROXYISOBUTYRATE DEHYDROGENASE-LIKE 1, MITOCHONDRIAL-RELATED"/>
    <property type="match status" value="1"/>
</dbReference>
<dbReference type="OrthoDB" id="9786703at2"/>
<dbReference type="EMBL" id="FYEK01000003">
    <property type="protein sequence ID" value="SNB53057.1"/>
    <property type="molecule type" value="Genomic_DNA"/>
</dbReference>
<name>A0A212Q130_9CHLR</name>
<gene>
    <name evidence="7" type="ORF">SAMN02746019_00023960</name>
</gene>
<dbReference type="GO" id="GO:0051287">
    <property type="term" value="F:NAD binding"/>
    <property type="evidence" value="ECO:0007669"/>
    <property type="project" value="InterPro"/>
</dbReference>
<dbReference type="Proteomes" id="UP000197025">
    <property type="component" value="Unassembled WGS sequence"/>
</dbReference>
<evidence type="ECO:0000313" key="7">
    <source>
        <dbReference type="EMBL" id="SNB53057.1"/>
    </source>
</evidence>
<dbReference type="NCBIfam" id="TIGR01505">
    <property type="entry name" value="tartro_sem_red"/>
    <property type="match status" value="1"/>
</dbReference>
<dbReference type="InParanoid" id="A0A212Q130"/>
<feature type="domain" description="3-hydroxyisobutyrate dehydrogenase-like NAD-binding" evidence="6">
    <location>
        <begin position="165"/>
        <end position="284"/>
    </location>
</feature>
<dbReference type="GO" id="GO:0008679">
    <property type="term" value="F:2-hydroxy-3-oxopropionate reductase activity"/>
    <property type="evidence" value="ECO:0007669"/>
    <property type="project" value="InterPro"/>
</dbReference>